<comment type="caution">
    <text evidence="1">The sequence shown here is derived from an EMBL/GenBank/DDBJ whole genome shotgun (WGS) entry which is preliminary data.</text>
</comment>
<evidence type="ECO:0000313" key="2">
    <source>
        <dbReference type="Proteomes" id="UP001558613"/>
    </source>
</evidence>
<proteinExistence type="predicted"/>
<dbReference type="Proteomes" id="UP001558613">
    <property type="component" value="Unassembled WGS sequence"/>
</dbReference>
<protein>
    <submittedName>
        <fullName evidence="1">Uncharacterized protein</fullName>
    </submittedName>
</protein>
<accession>A0ABR3LZW3</accession>
<sequence>MRQFGSSLFPPFLSASPSCRWLGLYRGVGVWEGRRRSCTLARASSALLSGVRGAKRDRERRLKASFIITCVGSVAKATLRLANATAWNTNEALGRAAGGAAQSATAHGGHCCHSAPGTLRAEISMVSPLSSLSLSTSNGAGDKLSCSMSFLFSLRYFIDSAGVVLFGGFSWAAKRQGGHKEGLDTPCLLILTESLISANWVGQFKQAQQSGVSHKRDMGANRQTAVALVLCEVGGYAAHRSGQRPYSLLPTLKCCSGSNPGSIS</sequence>
<keyword evidence="2" id="KW-1185">Reference proteome</keyword>
<evidence type="ECO:0000313" key="1">
    <source>
        <dbReference type="EMBL" id="KAL1258388.1"/>
    </source>
</evidence>
<gene>
    <name evidence="1" type="ORF">QQF64_011632</name>
</gene>
<name>A0ABR3LZW3_9TELE</name>
<organism evidence="1 2">
    <name type="scientific">Cirrhinus molitorella</name>
    <name type="common">mud carp</name>
    <dbReference type="NCBI Taxonomy" id="172907"/>
    <lineage>
        <taxon>Eukaryota</taxon>
        <taxon>Metazoa</taxon>
        <taxon>Chordata</taxon>
        <taxon>Craniata</taxon>
        <taxon>Vertebrata</taxon>
        <taxon>Euteleostomi</taxon>
        <taxon>Actinopterygii</taxon>
        <taxon>Neopterygii</taxon>
        <taxon>Teleostei</taxon>
        <taxon>Ostariophysi</taxon>
        <taxon>Cypriniformes</taxon>
        <taxon>Cyprinidae</taxon>
        <taxon>Labeoninae</taxon>
        <taxon>Labeonini</taxon>
        <taxon>Cirrhinus</taxon>
    </lineage>
</organism>
<reference evidence="1 2" key="1">
    <citation type="submission" date="2023-09" db="EMBL/GenBank/DDBJ databases">
        <authorList>
            <person name="Wang M."/>
        </authorList>
    </citation>
    <scope>NUCLEOTIDE SEQUENCE [LARGE SCALE GENOMIC DNA]</scope>
    <source>
        <strain evidence="1">GT-2023</strain>
        <tissue evidence="1">Liver</tissue>
    </source>
</reference>
<dbReference type="EMBL" id="JAYMGO010000017">
    <property type="protein sequence ID" value="KAL1258388.1"/>
    <property type="molecule type" value="Genomic_DNA"/>
</dbReference>